<feature type="chain" id="PRO_5003010127" description="Two component regulator propeller domain protein" evidence="1">
    <location>
        <begin position="32"/>
        <end position="477"/>
    </location>
</feature>
<dbReference type="RefSeq" id="WP_012827483.1">
    <property type="nucleotide sequence ID" value="NC_013440.1"/>
</dbReference>
<dbReference type="HOGENOM" id="CLU_572088_0_0_7"/>
<accession>D0LJ28</accession>
<dbReference type="STRING" id="502025.Hoch_2333"/>
<dbReference type="SUPFAM" id="SSF63829">
    <property type="entry name" value="Calcium-dependent phosphotriesterase"/>
    <property type="match status" value="1"/>
</dbReference>
<protein>
    <recommendedName>
        <fullName evidence="4">Two component regulator propeller domain protein</fullName>
    </recommendedName>
</protein>
<organism evidence="2 3">
    <name type="scientific">Haliangium ochraceum (strain DSM 14365 / JCM 11303 / SMP-2)</name>
    <dbReference type="NCBI Taxonomy" id="502025"/>
    <lineage>
        <taxon>Bacteria</taxon>
        <taxon>Pseudomonadati</taxon>
        <taxon>Myxococcota</taxon>
        <taxon>Polyangia</taxon>
        <taxon>Haliangiales</taxon>
        <taxon>Kofleriaceae</taxon>
        <taxon>Haliangium</taxon>
    </lineage>
</organism>
<gene>
    <name evidence="2" type="ordered locus">Hoch_2333</name>
</gene>
<dbReference type="InterPro" id="IPR006311">
    <property type="entry name" value="TAT_signal"/>
</dbReference>
<reference evidence="2 3" key="1">
    <citation type="journal article" date="2010" name="Stand. Genomic Sci.">
        <title>Complete genome sequence of Haliangium ochraceum type strain (SMP-2).</title>
        <authorList>
            <consortium name="US DOE Joint Genome Institute (JGI-PGF)"/>
            <person name="Ivanova N."/>
            <person name="Daum C."/>
            <person name="Lang E."/>
            <person name="Abt B."/>
            <person name="Kopitz M."/>
            <person name="Saunders E."/>
            <person name="Lapidus A."/>
            <person name="Lucas S."/>
            <person name="Glavina Del Rio T."/>
            <person name="Nolan M."/>
            <person name="Tice H."/>
            <person name="Copeland A."/>
            <person name="Cheng J.F."/>
            <person name="Chen F."/>
            <person name="Bruce D."/>
            <person name="Goodwin L."/>
            <person name="Pitluck S."/>
            <person name="Mavromatis K."/>
            <person name="Pati A."/>
            <person name="Mikhailova N."/>
            <person name="Chen A."/>
            <person name="Palaniappan K."/>
            <person name="Land M."/>
            <person name="Hauser L."/>
            <person name="Chang Y.J."/>
            <person name="Jeffries C.D."/>
            <person name="Detter J.C."/>
            <person name="Brettin T."/>
            <person name="Rohde M."/>
            <person name="Goker M."/>
            <person name="Bristow J."/>
            <person name="Markowitz V."/>
            <person name="Eisen J.A."/>
            <person name="Hugenholtz P."/>
            <person name="Kyrpides N.C."/>
            <person name="Klenk H.P."/>
        </authorList>
    </citation>
    <scope>NUCLEOTIDE SEQUENCE [LARGE SCALE GENOMIC DNA]</scope>
    <source>
        <strain evidence="3">DSM 14365 / CIP 107738 / JCM 11303 / AJ 13395 / SMP-2</strain>
    </source>
</reference>
<name>D0LJ28_HALO1</name>
<evidence type="ECO:0000313" key="2">
    <source>
        <dbReference type="EMBL" id="ACY14875.1"/>
    </source>
</evidence>
<dbReference type="eggNOG" id="COG3292">
    <property type="taxonomic scope" value="Bacteria"/>
</dbReference>
<dbReference type="AlphaFoldDB" id="D0LJ28"/>
<keyword evidence="3" id="KW-1185">Reference proteome</keyword>
<evidence type="ECO:0000313" key="3">
    <source>
        <dbReference type="Proteomes" id="UP000001880"/>
    </source>
</evidence>
<feature type="signal peptide" evidence="1">
    <location>
        <begin position="1"/>
        <end position="31"/>
    </location>
</feature>
<keyword evidence="1" id="KW-0732">Signal</keyword>
<sequence length="477" mass="50587">MNPRHAFLTALILPSALSALSALSAPTSAHATPAARAAESAPTAASAPAEAAPGAAPRVSAVFTHTREVEDIAVDGNAVWVATRGGLERYALPGGRRERLYTNLDGLSEIHVREVHALAGQVTLRTQEHRCELRGDRFECVAAPPLPTPEPALSQRFQGARVSARADIFGGELIGTAGRGLWLRWDRAPDAPLALTPRGQVCSNHMMATAEFRGRLYLGSFDEGVCMLRERGDFVALRTPFRMVNDMVATADALYVAANSGLYRSADGVGFERIEFVSSSGVNGLAVDGDVLYATTPSALWRVPLAARDASGRRLRPASYWLPGGSRAMQKVSVGAGAVWMASEDRGVIRFAEGRFEVFDRAAGMPTSWVMDVAVSDDTMHAVSFRHGLIAVPLDAASGAPRVEAARLVGELPDTWLLRARAVGDALWVGTQQGAARVSASGVETISEVPHPCVHAIASWAGATWLATEGGLVRVEG</sequence>
<evidence type="ECO:0000256" key="1">
    <source>
        <dbReference type="SAM" id="SignalP"/>
    </source>
</evidence>
<dbReference type="OrthoDB" id="9797097at2"/>
<evidence type="ECO:0008006" key="4">
    <source>
        <dbReference type="Google" id="ProtNLM"/>
    </source>
</evidence>
<proteinExistence type="predicted"/>
<dbReference type="EMBL" id="CP001804">
    <property type="protein sequence ID" value="ACY14875.1"/>
    <property type="molecule type" value="Genomic_DNA"/>
</dbReference>
<dbReference type="PROSITE" id="PS51318">
    <property type="entry name" value="TAT"/>
    <property type="match status" value="1"/>
</dbReference>
<dbReference type="KEGG" id="hoh:Hoch_2333"/>
<dbReference type="Proteomes" id="UP000001880">
    <property type="component" value="Chromosome"/>
</dbReference>